<dbReference type="Pfam" id="PF08773">
    <property type="entry name" value="CathepsinC_exc"/>
    <property type="match status" value="1"/>
</dbReference>
<name>A0ABQ7JGB7_9APIC</name>
<feature type="domain" description="Cathepsin C exclusion" evidence="1">
    <location>
        <begin position="43"/>
        <end position="69"/>
    </location>
</feature>
<accession>A0ABQ7JGB7</accession>
<evidence type="ECO:0000259" key="1">
    <source>
        <dbReference type="Pfam" id="PF08773"/>
    </source>
</evidence>
<dbReference type="Gene3D" id="2.40.128.80">
    <property type="entry name" value="Cathepsin C, exclusion domain"/>
    <property type="match status" value="1"/>
</dbReference>
<dbReference type="SUPFAM" id="SSF75001">
    <property type="entry name" value="Dipeptidyl peptidase I (cathepsin C), exclusion domain"/>
    <property type="match status" value="1"/>
</dbReference>
<organism evidence="2 3">
    <name type="scientific">Cardiosporidium cionae</name>
    <dbReference type="NCBI Taxonomy" id="476202"/>
    <lineage>
        <taxon>Eukaryota</taxon>
        <taxon>Sar</taxon>
        <taxon>Alveolata</taxon>
        <taxon>Apicomplexa</taxon>
        <taxon>Aconoidasida</taxon>
        <taxon>Nephromycida</taxon>
        <taxon>Cardiosporidium</taxon>
    </lineage>
</organism>
<protein>
    <recommendedName>
        <fullName evidence="1">Cathepsin C exclusion domain-containing protein</fullName>
    </recommendedName>
</protein>
<evidence type="ECO:0000313" key="2">
    <source>
        <dbReference type="EMBL" id="KAF8823067.1"/>
    </source>
</evidence>
<gene>
    <name evidence="2" type="ORF">IE077_000989</name>
</gene>
<dbReference type="EMBL" id="JADAQX010000004">
    <property type="protein sequence ID" value="KAF8823067.1"/>
    <property type="molecule type" value="Genomic_DNA"/>
</dbReference>
<keyword evidence="3" id="KW-1185">Reference proteome</keyword>
<proteinExistence type="predicted"/>
<sequence>MERNLGLGKTFDLNLSDQRIEIGQADPSRQFWKHLAVFSPNEQSRTIGTWTMVYDEGFEINLSHSHYFGKLSKHISLPFHNLSNSNNWPLNPPGDSEDQFGQLRCYITGHDPTQTLIGWFTKHAEAPSQYFWGCFYAEKKSQQQRQEPSNFRNYPYVIENVTALPQLPTQHFVMLQNRKLAFYSI</sequence>
<dbReference type="InterPro" id="IPR036496">
    <property type="entry name" value="CathepsinC_exc_dom_sf"/>
</dbReference>
<evidence type="ECO:0000313" key="3">
    <source>
        <dbReference type="Proteomes" id="UP000823046"/>
    </source>
</evidence>
<dbReference type="InterPro" id="IPR014882">
    <property type="entry name" value="CathepsinC_exc"/>
</dbReference>
<dbReference type="Proteomes" id="UP000823046">
    <property type="component" value="Unassembled WGS sequence"/>
</dbReference>
<comment type="caution">
    <text evidence="2">The sequence shown here is derived from an EMBL/GenBank/DDBJ whole genome shotgun (WGS) entry which is preliminary data.</text>
</comment>
<reference evidence="2 3" key="1">
    <citation type="journal article" date="2020" name="bioRxiv">
        <title>Metabolic contributions of an alphaproteobacterial endosymbiont in the apicomplexan Cardiosporidium cionae.</title>
        <authorList>
            <person name="Hunter E.S."/>
            <person name="Paight C.J."/>
            <person name="Lane C.E."/>
        </authorList>
    </citation>
    <scope>NUCLEOTIDE SEQUENCE [LARGE SCALE GENOMIC DNA]</scope>
    <source>
        <strain evidence="2">ESH_2018</strain>
    </source>
</reference>